<evidence type="ECO:0000256" key="3">
    <source>
        <dbReference type="ARBA" id="ARBA00022833"/>
    </source>
</evidence>
<proteinExistence type="predicted"/>
<sequence>MSDAFHPFEMAHTDGPGEIPSDMWICHECHGGNLISIAKDQCPVCSHDRCGLCPGPDEPLPDWASIRADQDHPEQFMENTGVIEPHGAYYEQAHHSHAYGLNPHQASSSPSDPNHSDDMWVCPNSDCNTENASWLSFCPICGTERG</sequence>
<feature type="domain" description="RanBP2-type" evidence="4">
    <location>
        <begin position="120"/>
        <end position="141"/>
    </location>
</feature>
<keyword evidence="3" id="KW-0862">Zinc</keyword>
<dbReference type="Proteomes" id="UP000799444">
    <property type="component" value="Unassembled WGS sequence"/>
</dbReference>
<protein>
    <recommendedName>
        <fullName evidence="4">RanBP2-type domain-containing protein</fullName>
    </recommendedName>
</protein>
<evidence type="ECO:0000313" key="5">
    <source>
        <dbReference type="EMBL" id="KAF2733827.1"/>
    </source>
</evidence>
<evidence type="ECO:0000256" key="2">
    <source>
        <dbReference type="ARBA" id="ARBA00022771"/>
    </source>
</evidence>
<evidence type="ECO:0000259" key="4">
    <source>
        <dbReference type="PROSITE" id="PS01358"/>
    </source>
</evidence>
<dbReference type="EMBL" id="ML996156">
    <property type="protein sequence ID" value="KAF2733827.1"/>
    <property type="molecule type" value="Genomic_DNA"/>
</dbReference>
<dbReference type="AlphaFoldDB" id="A0A9P4UZ39"/>
<keyword evidence="1" id="KW-0479">Metal-binding</keyword>
<keyword evidence="6" id="KW-1185">Reference proteome</keyword>
<organism evidence="5 6">
    <name type="scientific">Polyplosphaeria fusca</name>
    <dbReference type="NCBI Taxonomy" id="682080"/>
    <lineage>
        <taxon>Eukaryota</taxon>
        <taxon>Fungi</taxon>
        <taxon>Dikarya</taxon>
        <taxon>Ascomycota</taxon>
        <taxon>Pezizomycotina</taxon>
        <taxon>Dothideomycetes</taxon>
        <taxon>Pleosporomycetidae</taxon>
        <taxon>Pleosporales</taxon>
        <taxon>Tetraplosphaeriaceae</taxon>
        <taxon>Polyplosphaeria</taxon>
    </lineage>
</organism>
<dbReference type="GO" id="GO:0008270">
    <property type="term" value="F:zinc ion binding"/>
    <property type="evidence" value="ECO:0007669"/>
    <property type="project" value="UniProtKB-KW"/>
</dbReference>
<dbReference type="InterPro" id="IPR001876">
    <property type="entry name" value="Znf_RanBP2"/>
</dbReference>
<reference evidence="5" key="1">
    <citation type="journal article" date="2020" name="Stud. Mycol.">
        <title>101 Dothideomycetes genomes: a test case for predicting lifestyles and emergence of pathogens.</title>
        <authorList>
            <person name="Haridas S."/>
            <person name="Albert R."/>
            <person name="Binder M."/>
            <person name="Bloem J."/>
            <person name="Labutti K."/>
            <person name="Salamov A."/>
            <person name="Andreopoulos B."/>
            <person name="Baker S."/>
            <person name="Barry K."/>
            <person name="Bills G."/>
            <person name="Bluhm B."/>
            <person name="Cannon C."/>
            <person name="Castanera R."/>
            <person name="Culley D."/>
            <person name="Daum C."/>
            <person name="Ezra D."/>
            <person name="Gonzalez J."/>
            <person name="Henrissat B."/>
            <person name="Kuo A."/>
            <person name="Liang C."/>
            <person name="Lipzen A."/>
            <person name="Lutzoni F."/>
            <person name="Magnuson J."/>
            <person name="Mondo S."/>
            <person name="Nolan M."/>
            <person name="Ohm R."/>
            <person name="Pangilinan J."/>
            <person name="Park H.-J."/>
            <person name="Ramirez L."/>
            <person name="Alfaro M."/>
            <person name="Sun H."/>
            <person name="Tritt A."/>
            <person name="Yoshinaga Y."/>
            <person name="Zwiers L.-H."/>
            <person name="Turgeon B."/>
            <person name="Goodwin S."/>
            <person name="Spatafora J."/>
            <person name="Crous P."/>
            <person name="Grigoriev I."/>
        </authorList>
    </citation>
    <scope>NUCLEOTIDE SEQUENCE</scope>
    <source>
        <strain evidence="5">CBS 125425</strain>
    </source>
</reference>
<dbReference type="InterPro" id="IPR036443">
    <property type="entry name" value="Znf_RanBP2_sf"/>
</dbReference>
<dbReference type="SUPFAM" id="SSF90209">
    <property type="entry name" value="Ran binding protein zinc finger-like"/>
    <property type="match status" value="1"/>
</dbReference>
<comment type="caution">
    <text evidence="5">The sequence shown here is derived from an EMBL/GenBank/DDBJ whole genome shotgun (WGS) entry which is preliminary data.</text>
</comment>
<name>A0A9P4UZ39_9PLEO</name>
<accession>A0A9P4UZ39</accession>
<evidence type="ECO:0000313" key="6">
    <source>
        <dbReference type="Proteomes" id="UP000799444"/>
    </source>
</evidence>
<gene>
    <name evidence="5" type="ORF">EJ04DRAFT_604930</name>
</gene>
<keyword evidence="2" id="KW-0863">Zinc-finger</keyword>
<evidence type="ECO:0000256" key="1">
    <source>
        <dbReference type="ARBA" id="ARBA00022723"/>
    </source>
</evidence>
<dbReference type="PROSITE" id="PS01358">
    <property type="entry name" value="ZF_RANBP2_1"/>
    <property type="match status" value="1"/>
</dbReference>